<evidence type="ECO:0000313" key="1">
    <source>
        <dbReference type="EMBL" id="MBD8894373.1"/>
    </source>
</evidence>
<dbReference type="SUPFAM" id="SSF52096">
    <property type="entry name" value="ClpP/crotonase"/>
    <property type="match status" value="1"/>
</dbReference>
<reference evidence="2" key="1">
    <citation type="submission" date="2020-09" db="EMBL/GenBank/DDBJ databases">
        <title>The genome sequence of strain Labrenzia suaedae 4C16A.</title>
        <authorList>
            <person name="Liu Y."/>
        </authorList>
    </citation>
    <scope>NUCLEOTIDE SEQUENCE [LARGE SCALE GENOMIC DNA]</scope>
    <source>
        <strain evidence="2">4C16A</strain>
    </source>
</reference>
<dbReference type="RefSeq" id="WP_192151277.1">
    <property type="nucleotide sequence ID" value="NZ_JACYXI010000031.1"/>
</dbReference>
<dbReference type="InterPro" id="IPR029045">
    <property type="entry name" value="ClpP/crotonase-like_dom_sf"/>
</dbReference>
<protein>
    <submittedName>
        <fullName evidence="1">Uncharacterized protein</fullName>
    </submittedName>
</protein>
<proteinExistence type="predicted"/>
<dbReference type="Gene3D" id="3.90.226.10">
    <property type="entry name" value="2-enoyl-CoA Hydratase, Chain A, domain 1"/>
    <property type="match status" value="1"/>
</dbReference>
<comment type="caution">
    <text evidence="1">The sequence shown here is derived from an EMBL/GenBank/DDBJ whole genome shotgun (WGS) entry which is preliminary data.</text>
</comment>
<accession>A0ABR9CUI9</accession>
<keyword evidence="2" id="KW-1185">Reference proteome</keyword>
<dbReference type="EMBL" id="JACYXI010000031">
    <property type="protein sequence ID" value="MBD8894373.1"/>
    <property type="molecule type" value="Genomic_DNA"/>
</dbReference>
<name>A0ABR9CUI9_9HYPH</name>
<dbReference type="Proteomes" id="UP000632063">
    <property type="component" value="Unassembled WGS sequence"/>
</dbReference>
<evidence type="ECO:0000313" key="2">
    <source>
        <dbReference type="Proteomes" id="UP000632063"/>
    </source>
</evidence>
<reference evidence="1 2" key="2">
    <citation type="journal article" date="2021" name="Int. J. Syst. Evol. Microbiol.">
        <title>Roseibium litorale sp. nov., isolated from a tidal flat sediment and proposal for the reclassification of Labrenzia polysiphoniae as Roseibium polysiphoniae comb. nov.</title>
        <authorList>
            <person name="Liu Y."/>
            <person name="Pei T."/>
            <person name="Du J."/>
            <person name="Chao M."/>
            <person name="Deng M.R."/>
            <person name="Zhu H."/>
        </authorList>
    </citation>
    <scope>NUCLEOTIDE SEQUENCE [LARGE SCALE GENOMIC DNA]</scope>
    <source>
        <strain evidence="1 2">4C16A</strain>
    </source>
</reference>
<gene>
    <name evidence="1" type="ORF">IG616_22770</name>
</gene>
<sequence length="162" mass="16955">MPVSLTSTTWALALTIIAGIASASAMSFEITPYPEHPNTTVVRANGTIEHGDTERFVDLLVTTPPSARILVITSLGGNVAAALALANEIEAREFSIMGDGECASACAQILFPAGFYSVLTPGSVLGIHSCSDASGRNDLCNKEIAKTAVKRGFPYVLISIEK</sequence>
<organism evidence="1 2">
    <name type="scientific">Roseibium litorale</name>
    <dbReference type="NCBI Taxonomy" id="2803841"/>
    <lineage>
        <taxon>Bacteria</taxon>
        <taxon>Pseudomonadati</taxon>
        <taxon>Pseudomonadota</taxon>
        <taxon>Alphaproteobacteria</taxon>
        <taxon>Hyphomicrobiales</taxon>
        <taxon>Stappiaceae</taxon>
        <taxon>Roseibium</taxon>
    </lineage>
</organism>